<keyword evidence="4" id="KW-0496">Mitochondrion</keyword>
<proteinExistence type="inferred from homology"/>
<keyword evidence="5" id="KW-0687">Ribonucleoprotein</keyword>
<dbReference type="InterPro" id="IPR036249">
    <property type="entry name" value="Thioredoxin-like_sf"/>
</dbReference>
<organism evidence="8 9">
    <name type="scientific">Paragonimus heterotremus</name>
    <dbReference type="NCBI Taxonomy" id="100268"/>
    <lineage>
        <taxon>Eukaryota</taxon>
        <taxon>Metazoa</taxon>
        <taxon>Spiralia</taxon>
        <taxon>Lophotrochozoa</taxon>
        <taxon>Platyhelminthes</taxon>
        <taxon>Trematoda</taxon>
        <taxon>Digenea</taxon>
        <taxon>Plagiorchiida</taxon>
        <taxon>Troglotremata</taxon>
        <taxon>Troglotrematidae</taxon>
        <taxon>Paragonimus</taxon>
    </lineage>
</organism>
<dbReference type="PANTHER" id="PTHR21396:SF2">
    <property type="entry name" value="LARGE RIBOSOMAL SUBUNIT PROTEIN ML43"/>
    <property type="match status" value="1"/>
</dbReference>
<feature type="domain" description="Ribosomal protein/NADH dehydrogenase" evidence="7">
    <location>
        <begin position="35"/>
        <end position="108"/>
    </location>
</feature>
<evidence type="ECO:0000259" key="7">
    <source>
        <dbReference type="SMART" id="SM00916"/>
    </source>
</evidence>
<dbReference type="GO" id="GO:0032543">
    <property type="term" value="P:mitochondrial translation"/>
    <property type="evidence" value="ECO:0007669"/>
    <property type="project" value="InterPro"/>
</dbReference>
<dbReference type="InterPro" id="IPR007741">
    <property type="entry name" value="Ribosomal_mL43/mS25/NADH_DH"/>
</dbReference>
<dbReference type="GO" id="GO:0003735">
    <property type="term" value="F:structural constituent of ribosome"/>
    <property type="evidence" value="ECO:0007669"/>
    <property type="project" value="InterPro"/>
</dbReference>
<dbReference type="GO" id="GO:0005762">
    <property type="term" value="C:mitochondrial large ribosomal subunit"/>
    <property type="evidence" value="ECO:0007669"/>
    <property type="project" value="TreeGrafter"/>
</dbReference>
<dbReference type="EMBL" id="LUCH01011000">
    <property type="protein sequence ID" value="KAF5395661.1"/>
    <property type="molecule type" value="Genomic_DNA"/>
</dbReference>
<evidence type="ECO:0000313" key="9">
    <source>
        <dbReference type="Proteomes" id="UP000748531"/>
    </source>
</evidence>
<comment type="similarity">
    <text evidence="2">Belongs to the mitochondrion-specific ribosomal protein mL43 family.</text>
</comment>
<keyword evidence="3 8" id="KW-0689">Ribosomal protein</keyword>
<comment type="caution">
    <text evidence="8">The sequence shown here is derived from an EMBL/GenBank/DDBJ whole genome shotgun (WGS) entry which is preliminary data.</text>
</comment>
<gene>
    <name evidence="8" type="ORF">PHET_11865</name>
</gene>
<dbReference type="PANTHER" id="PTHR21396">
    <property type="entry name" value="39S RIBOSOMAL PROTEIN L43"/>
    <property type="match status" value="1"/>
</dbReference>
<evidence type="ECO:0000256" key="3">
    <source>
        <dbReference type="ARBA" id="ARBA00022980"/>
    </source>
</evidence>
<reference evidence="8" key="1">
    <citation type="submission" date="2019-05" db="EMBL/GenBank/DDBJ databases">
        <title>Annotation for the trematode Paragonimus heterotremus.</title>
        <authorList>
            <person name="Choi Y.-J."/>
        </authorList>
    </citation>
    <scope>NUCLEOTIDE SEQUENCE</scope>
    <source>
        <strain evidence="8">LC</strain>
    </source>
</reference>
<accession>A0A8J4WDE1</accession>
<dbReference type="OrthoDB" id="88at2759"/>
<protein>
    <recommendedName>
        <fullName evidence="6">Large ribosomal subunit protein mL43</fullName>
    </recommendedName>
</protein>
<evidence type="ECO:0000256" key="4">
    <source>
        <dbReference type="ARBA" id="ARBA00023128"/>
    </source>
</evidence>
<dbReference type="SUPFAM" id="SSF52833">
    <property type="entry name" value="Thioredoxin-like"/>
    <property type="match status" value="1"/>
</dbReference>
<evidence type="ECO:0000256" key="1">
    <source>
        <dbReference type="ARBA" id="ARBA00004173"/>
    </source>
</evidence>
<evidence type="ECO:0000313" key="8">
    <source>
        <dbReference type="EMBL" id="KAF5395661.1"/>
    </source>
</evidence>
<name>A0A8J4WDE1_9TREM</name>
<dbReference type="Pfam" id="PF05047">
    <property type="entry name" value="L51_S25_CI-B8"/>
    <property type="match status" value="1"/>
</dbReference>
<evidence type="ECO:0000256" key="5">
    <source>
        <dbReference type="ARBA" id="ARBA00023274"/>
    </source>
</evidence>
<evidence type="ECO:0000256" key="6">
    <source>
        <dbReference type="ARBA" id="ARBA00035188"/>
    </source>
</evidence>
<dbReference type="Gene3D" id="3.40.30.10">
    <property type="entry name" value="Glutaredoxin"/>
    <property type="match status" value="1"/>
</dbReference>
<dbReference type="SMART" id="SM00916">
    <property type="entry name" value="L51_S25_CI-B8"/>
    <property type="match status" value="1"/>
</dbReference>
<dbReference type="InterPro" id="IPR039927">
    <property type="entry name" value="Ribosomal_mL43"/>
</dbReference>
<dbReference type="Proteomes" id="UP000748531">
    <property type="component" value="Unassembled WGS sequence"/>
</dbReference>
<sequence>MSGCVLPRTLLQAVATNGLGRYVPQLQRITLKFCKSRMNSKGVRDYIENHLVDFARRNPATVVYVQPRRHRPPLLVAEYLCGNWQYVHAAGMCCEEVFNWMELLRNRSGLDIMPLYKKWSTKSPSIQGIWHPFYSEDGTDYPLLTPEEIVKNLHILSEPNTEKLHTAEEILMEVAHKQKLRLDG</sequence>
<keyword evidence="9" id="KW-1185">Reference proteome</keyword>
<dbReference type="AlphaFoldDB" id="A0A8J4WDE1"/>
<comment type="subcellular location">
    <subcellularLocation>
        <location evidence="1">Mitochondrion</location>
    </subcellularLocation>
</comment>
<evidence type="ECO:0000256" key="2">
    <source>
        <dbReference type="ARBA" id="ARBA00006073"/>
    </source>
</evidence>